<evidence type="ECO:0000313" key="3">
    <source>
        <dbReference type="Proteomes" id="UP001197247"/>
    </source>
</evidence>
<dbReference type="RefSeq" id="WP_214157697.1">
    <property type="nucleotide sequence ID" value="NZ_JAHBAY010000008.1"/>
</dbReference>
<protein>
    <submittedName>
        <fullName evidence="2">Flagellar FlbD family protein</fullName>
    </submittedName>
</protein>
<evidence type="ECO:0000256" key="1">
    <source>
        <dbReference type="SAM" id="MobiDB-lite"/>
    </source>
</evidence>
<keyword evidence="2" id="KW-0282">Flagellum</keyword>
<dbReference type="Pfam" id="PF06289">
    <property type="entry name" value="FlbD"/>
    <property type="match status" value="1"/>
</dbReference>
<sequence>MIIVTRLGNGVSIAVNPDLIERAEATPDTVITLVDGHKLVVEEPLPRLVELVRAWRASVAAEAITLARFDDAAGPGSPNAADDASAADRSAHESTFGRVLRLPSREV</sequence>
<proteinExistence type="predicted"/>
<keyword evidence="2" id="KW-0966">Cell projection</keyword>
<gene>
    <name evidence="2" type="ORF">KIH74_20890</name>
</gene>
<dbReference type="EMBL" id="JAHBAY010000008">
    <property type="protein sequence ID" value="MBT0771407.1"/>
    <property type="molecule type" value="Genomic_DNA"/>
</dbReference>
<comment type="caution">
    <text evidence="2">The sequence shown here is derived from an EMBL/GenBank/DDBJ whole genome shotgun (WGS) entry which is preliminary data.</text>
</comment>
<reference evidence="2 3" key="1">
    <citation type="submission" date="2021-05" db="EMBL/GenBank/DDBJ databases">
        <title>Kineosporia and Streptomyces sp. nov. two new marine actinobacteria isolated from Coral.</title>
        <authorList>
            <person name="Buangrab K."/>
            <person name="Sutthacheep M."/>
            <person name="Yeemin T."/>
            <person name="Harunari E."/>
            <person name="Igarashi Y."/>
            <person name="Kanchanasin P."/>
            <person name="Tanasupawat S."/>
            <person name="Phongsopitanun W."/>
        </authorList>
    </citation>
    <scope>NUCLEOTIDE SEQUENCE [LARGE SCALE GENOMIC DNA]</scope>
    <source>
        <strain evidence="2 3">J2-2</strain>
    </source>
</reference>
<evidence type="ECO:0000313" key="2">
    <source>
        <dbReference type="EMBL" id="MBT0771407.1"/>
    </source>
</evidence>
<dbReference type="InterPro" id="IPR009384">
    <property type="entry name" value="SwrD-like"/>
</dbReference>
<keyword evidence="2" id="KW-0969">Cilium</keyword>
<dbReference type="PANTHER" id="PTHR39185">
    <property type="entry name" value="SWARMING MOTILITY PROTEIN SWRD"/>
    <property type="match status" value="1"/>
</dbReference>
<dbReference type="PANTHER" id="PTHR39185:SF1">
    <property type="entry name" value="SWARMING MOTILITY PROTEIN SWRD"/>
    <property type="match status" value="1"/>
</dbReference>
<keyword evidence="3" id="KW-1185">Reference proteome</keyword>
<organism evidence="2 3">
    <name type="scientific">Kineosporia corallincola</name>
    <dbReference type="NCBI Taxonomy" id="2835133"/>
    <lineage>
        <taxon>Bacteria</taxon>
        <taxon>Bacillati</taxon>
        <taxon>Actinomycetota</taxon>
        <taxon>Actinomycetes</taxon>
        <taxon>Kineosporiales</taxon>
        <taxon>Kineosporiaceae</taxon>
        <taxon>Kineosporia</taxon>
    </lineage>
</organism>
<feature type="region of interest" description="Disordered" evidence="1">
    <location>
        <begin position="70"/>
        <end position="97"/>
    </location>
</feature>
<accession>A0ABS5TJX8</accession>
<dbReference type="Proteomes" id="UP001197247">
    <property type="component" value="Unassembled WGS sequence"/>
</dbReference>
<name>A0ABS5TJX8_9ACTN</name>